<feature type="region of interest" description="Disordered" evidence="1">
    <location>
        <begin position="85"/>
        <end position="106"/>
    </location>
</feature>
<reference evidence="2" key="1">
    <citation type="submission" date="2022-10" db="EMBL/GenBank/DDBJ databases">
        <title>The complete genomes of actinobacterial strains from the NBC collection.</title>
        <authorList>
            <person name="Joergensen T.S."/>
            <person name="Alvarez Arevalo M."/>
            <person name="Sterndorff E.B."/>
            <person name="Faurdal D."/>
            <person name="Vuksanovic O."/>
            <person name="Mourched A.-S."/>
            <person name="Charusanti P."/>
            <person name="Shaw S."/>
            <person name="Blin K."/>
            <person name="Weber T."/>
        </authorList>
    </citation>
    <scope>NUCLEOTIDE SEQUENCE</scope>
    <source>
        <strain evidence="2">NBC_00008</strain>
    </source>
</reference>
<dbReference type="AlphaFoldDB" id="A0AAU2VQN7"/>
<dbReference type="InterPro" id="IPR016181">
    <property type="entry name" value="Acyl_CoA_acyltransferase"/>
</dbReference>
<accession>A0AAU2VQN7</accession>
<dbReference type="Gene3D" id="3.40.630.30">
    <property type="match status" value="1"/>
</dbReference>
<evidence type="ECO:0008006" key="3">
    <source>
        <dbReference type="Google" id="ProtNLM"/>
    </source>
</evidence>
<gene>
    <name evidence="2" type="ORF">OG398_11485</name>
</gene>
<dbReference type="EMBL" id="CP108313">
    <property type="protein sequence ID" value="WTW68842.1"/>
    <property type="molecule type" value="Genomic_DNA"/>
</dbReference>
<organism evidence="2">
    <name type="scientific">Streptomyces sp. NBC_00008</name>
    <dbReference type="NCBI Taxonomy" id="2903610"/>
    <lineage>
        <taxon>Bacteria</taxon>
        <taxon>Bacillati</taxon>
        <taxon>Actinomycetota</taxon>
        <taxon>Actinomycetes</taxon>
        <taxon>Kitasatosporales</taxon>
        <taxon>Streptomycetaceae</taxon>
        <taxon>Streptomyces</taxon>
    </lineage>
</organism>
<evidence type="ECO:0000313" key="2">
    <source>
        <dbReference type="EMBL" id="WTW68842.1"/>
    </source>
</evidence>
<dbReference type="SUPFAM" id="SSF55729">
    <property type="entry name" value="Acyl-CoA N-acyltransferases (Nat)"/>
    <property type="match status" value="1"/>
</dbReference>
<sequence length="347" mass="37237">MDEGVRLREATIEDVDTLTDVHTRTRTAYYTAGGMPDQELAAPDAWVERRDAWARVLATSTRTTLCAEDSDGSVVGLLTAGRTAGGRCAASGPHGQRLRPAEAEGRSQSAIRQLVAPVAGEGRHCGGGPALEAVNSIARILPHRLEPLAVRGSRQGNRSPGGARSVSDPFGIMPDMDFDLAPPTGVGPLRIGMPRHAAGMALDSLRDPSAVSESDRPGQHVFRPSGLMISIHCVRDTLEAIELGRPSTQTDRVLFQDVDVFALPAREVVRCVGGLASIEEDLDNTASFIAQDLLLSFWRPFAADDEPEEEQGYYFSSVLVAQPGYYDTPARRNLLPCVPFPAEPESG</sequence>
<proteinExistence type="predicted"/>
<name>A0AAU2VQN7_9ACTN</name>
<protein>
    <recommendedName>
        <fullName evidence="3">N-acetyltransferase domain-containing protein</fullName>
    </recommendedName>
</protein>
<evidence type="ECO:0000256" key="1">
    <source>
        <dbReference type="SAM" id="MobiDB-lite"/>
    </source>
</evidence>